<organism evidence="2 4">
    <name type="scientific">Lactobacillus crispatus</name>
    <dbReference type="NCBI Taxonomy" id="47770"/>
    <lineage>
        <taxon>Bacteria</taxon>
        <taxon>Bacillati</taxon>
        <taxon>Bacillota</taxon>
        <taxon>Bacilli</taxon>
        <taxon>Lactobacillales</taxon>
        <taxon>Lactobacillaceae</taxon>
        <taxon>Lactobacillus</taxon>
    </lineage>
</organism>
<evidence type="ECO:0000313" key="1">
    <source>
        <dbReference type="EMBL" id="MES5148472.1"/>
    </source>
</evidence>
<dbReference type="Proteomes" id="UP001434419">
    <property type="component" value="Unassembled WGS sequence"/>
</dbReference>
<dbReference type="AlphaFoldDB" id="A0A135ZAT2"/>
<proteinExistence type="predicted"/>
<reference evidence="1" key="3">
    <citation type="submission" date="2024-06" db="EMBL/GenBank/DDBJ databases">
        <title>Vaginal Lactobacillus fatty acid response mechanisms reveal a metabolite-targeted strategy for bacterial vaginosis treatment.</title>
        <authorList>
            <person name="Zhu M."/>
            <person name="Blainey P.C."/>
            <person name="Bloom S.M."/>
            <person name="Kwon D.S."/>
        </authorList>
    </citation>
    <scope>NUCLEOTIDE SEQUENCE</scope>
    <source>
        <strain evidence="1">194_F1_1</strain>
    </source>
</reference>
<comment type="caution">
    <text evidence="2">The sequence shown here is derived from an EMBL/GenBank/DDBJ whole genome shotgun (WGS) entry which is preliminary data.</text>
</comment>
<reference evidence="2 4" key="2">
    <citation type="submission" date="2019-01" db="EMBL/GenBank/DDBJ databases">
        <title>The genome sequence of Lactobacillus crispatus L49.</title>
        <authorList>
            <person name="Zhong J."/>
            <person name="Zhang J."/>
        </authorList>
    </citation>
    <scope>NUCLEOTIDE SEQUENCE [LARGE SCALE GENOMIC DNA]</scope>
    <source>
        <strain evidence="2 4">L49</strain>
    </source>
</reference>
<dbReference type="EMBL" id="SCLX01000079">
    <property type="protein sequence ID" value="RXF56801.1"/>
    <property type="molecule type" value="Genomic_DNA"/>
</dbReference>
<dbReference type="RefSeq" id="WP_060462881.1">
    <property type="nucleotide sequence ID" value="NZ_CP083390.1"/>
</dbReference>
<evidence type="ECO:0000313" key="6">
    <source>
        <dbReference type="Proteomes" id="UP001434419"/>
    </source>
</evidence>
<evidence type="ECO:0000313" key="3">
    <source>
        <dbReference type="EMBL" id="TDN33077.1"/>
    </source>
</evidence>
<evidence type="ECO:0000313" key="2">
    <source>
        <dbReference type="EMBL" id="RXF56801.1"/>
    </source>
</evidence>
<accession>A0A135ZAT2</accession>
<evidence type="ECO:0000313" key="4">
    <source>
        <dbReference type="Proteomes" id="UP000289808"/>
    </source>
</evidence>
<dbReference type="EMBL" id="JBETVU010000007">
    <property type="protein sequence ID" value="MES5148472.1"/>
    <property type="molecule type" value="Genomic_DNA"/>
</dbReference>
<reference evidence="3 5" key="1">
    <citation type="submission" date="2017-06" db="EMBL/GenBank/DDBJ databases">
        <authorList>
            <person name="Swanenburg J."/>
            <person name="Kort R."/>
        </authorList>
    </citation>
    <scope>NUCLEOTIDE SEQUENCE [LARGE SCALE GENOMIC DNA]</scope>
    <source>
        <strain evidence="3 5">RL05</strain>
    </source>
</reference>
<name>A0A135ZAT2_9LACO</name>
<sequence>MFTNFTVSVIGLDGKIETQINHANPTSSFLDIADILLTNFSSVNQTRNYMSHAKDIKSFNSLLNYLDAIKSISSEYDFLQLFDESGNASWYWVSNESFKKIINDASMCGRILSPLILNCADFNSVSLKQIQHQRIEMAVEYLNTIIDQYGLLEDSNNQNQRPQIDFSNHKIDVTLYDKQLYRTFHFSIKFDANSVDFDFMLPVVSKILNLINQEFDKKLKFTSKDIIHLQELADIEMDIENESKNMTQSKRAFNYLVSLCRSKLSVNNNFYITVDQLKKDKANLPDKLVKFVEDDFSSTSISDEQVVRYVVGSSNSLNDESAFNQFKNLGNSLNRLNLQDSRRNSYLYKTFKQLHDRLATAMTLRKINQAKKFSEYQHFFEPSIEK</sequence>
<dbReference type="Proteomes" id="UP000295195">
    <property type="component" value="Unassembled WGS sequence"/>
</dbReference>
<keyword evidence="6" id="KW-1185">Reference proteome</keyword>
<dbReference type="Proteomes" id="UP000289808">
    <property type="component" value="Unassembled WGS sequence"/>
</dbReference>
<protein>
    <submittedName>
        <fullName evidence="2">Uncharacterized protein</fullName>
    </submittedName>
</protein>
<gene>
    <name evidence="1" type="ORF">ABVC42_00665</name>
    <name evidence="3" type="ORF">CEE75_03115</name>
    <name evidence="2" type="ORF">ERD32_10150</name>
</gene>
<dbReference type="EMBL" id="NKLP01000046">
    <property type="protein sequence ID" value="TDN33077.1"/>
    <property type="molecule type" value="Genomic_DNA"/>
</dbReference>
<evidence type="ECO:0000313" key="5">
    <source>
        <dbReference type="Proteomes" id="UP000295195"/>
    </source>
</evidence>